<dbReference type="EMBL" id="FOFU01000001">
    <property type="protein sequence ID" value="SEP82284.1"/>
    <property type="molecule type" value="Genomic_DNA"/>
</dbReference>
<evidence type="ECO:0000313" key="1">
    <source>
        <dbReference type="EMBL" id="SEP82284.1"/>
    </source>
</evidence>
<evidence type="ECO:0000313" key="2">
    <source>
        <dbReference type="Proteomes" id="UP000182360"/>
    </source>
</evidence>
<name>A0A1H9AZX4_9SPIR</name>
<proteinExistence type="predicted"/>
<dbReference type="RefSeq" id="WP_074640627.1">
    <property type="nucleotide sequence ID" value="NZ_FOFU01000001.1"/>
</dbReference>
<dbReference type="Proteomes" id="UP000182360">
    <property type="component" value="Unassembled WGS sequence"/>
</dbReference>
<accession>A0A1H9AZX4</accession>
<reference evidence="1 2" key="1">
    <citation type="submission" date="2016-10" db="EMBL/GenBank/DDBJ databases">
        <authorList>
            <person name="de Groot N.N."/>
        </authorList>
    </citation>
    <scope>NUCLEOTIDE SEQUENCE [LARGE SCALE GENOMIC DNA]</scope>
    <source>
        <strain evidence="1 2">B25</strain>
    </source>
</reference>
<organism evidence="1 2">
    <name type="scientific">Treponema bryantii</name>
    <dbReference type="NCBI Taxonomy" id="163"/>
    <lineage>
        <taxon>Bacteria</taxon>
        <taxon>Pseudomonadati</taxon>
        <taxon>Spirochaetota</taxon>
        <taxon>Spirochaetia</taxon>
        <taxon>Spirochaetales</taxon>
        <taxon>Treponemataceae</taxon>
        <taxon>Treponema</taxon>
    </lineage>
</organism>
<protein>
    <submittedName>
        <fullName evidence="1">Uncharacterized protein</fullName>
    </submittedName>
</protein>
<sequence length="65" mass="7467">MKYRVVGRYMNGDKAYWNASSKGWYVHDYDATVFTDVEKANTASEIAEVTMTVDCVDCITFEEIK</sequence>
<gene>
    <name evidence="1" type="ORF">SAMN04487977_101530</name>
</gene>
<keyword evidence="2" id="KW-1185">Reference proteome</keyword>
<dbReference type="AlphaFoldDB" id="A0A1H9AZX4"/>